<evidence type="ECO:0000313" key="2">
    <source>
        <dbReference type="Proteomes" id="UP000028547"/>
    </source>
</evidence>
<evidence type="ECO:0000313" key="1">
    <source>
        <dbReference type="EMBL" id="KFA92772.1"/>
    </source>
</evidence>
<protein>
    <recommendedName>
        <fullName evidence="3">Outer membrane protein beta-barrel domain-containing protein</fullName>
    </recommendedName>
</protein>
<dbReference type="AlphaFoldDB" id="A0A084SWD7"/>
<reference evidence="1 2" key="1">
    <citation type="submission" date="2014-07" db="EMBL/GenBank/DDBJ databases">
        <title>Draft Genome Sequence of Gephyronic Acid Producer, Cystobacter violaceus Strain Cb vi76.</title>
        <authorList>
            <person name="Stevens D.C."/>
            <person name="Young J."/>
            <person name="Carmichael R."/>
            <person name="Tan J."/>
            <person name="Taylor R.E."/>
        </authorList>
    </citation>
    <scope>NUCLEOTIDE SEQUENCE [LARGE SCALE GENOMIC DNA]</scope>
    <source>
        <strain evidence="1 2">Cb vi76</strain>
    </source>
</reference>
<evidence type="ECO:0008006" key="3">
    <source>
        <dbReference type="Google" id="ProtNLM"/>
    </source>
</evidence>
<organism evidence="1 2">
    <name type="scientific">Archangium violaceum Cb vi76</name>
    <dbReference type="NCBI Taxonomy" id="1406225"/>
    <lineage>
        <taxon>Bacteria</taxon>
        <taxon>Pseudomonadati</taxon>
        <taxon>Myxococcota</taxon>
        <taxon>Myxococcia</taxon>
        <taxon>Myxococcales</taxon>
        <taxon>Cystobacterineae</taxon>
        <taxon>Archangiaceae</taxon>
        <taxon>Archangium</taxon>
    </lineage>
</organism>
<accession>A0A084SWD7</accession>
<proteinExistence type="predicted"/>
<dbReference type="EMBL" id="JPMI01000079">
    <property type="protein sequence ID" value="KFA92772.1"/>
    <property type="molecule type" value="Genomic_DNA"/>
</dbReference>
<dbReference type="RefSeq" id="WP_043394092.1">
    <property type="nucleotide sequence ID" value="NZ_JPMI01000079.1"/>
</dbReference>
<comment type="caution">
    <text evidence="1">The sequence shown here is derived from an EMBL/GenBank/DDBJ whole genome shotgun (WGS) entry which is preliminary data.</text>
</comment>
<name>A0A084SWD7_9BACT</name>
<dbReference type="Proteomes" id="UP000028547">
    <property type="component" value="Unassembled WGS sequence"/>
</dbReference>
<sequence>METPTHVGCFNLLLLGWLAMAPGVAGAEELPRPLLRPGNVDLRVEAAASLLPLSLEAGATVEAGVLPIAAGTLSLGAELGANLCALACWVPNLFSERDTSRWDLSVVGRLGYHFTVTNRNYSRMDLFGVLLGGVLEPHTTVTAPGYRFEGRGRGAVLGLGMGGNYFPSASRFFLGFEARLRFSTGTYALTLTRGTYDFTEDDRRWLQLGLSTAFFVGVRLF</sequence>
<gene>
    <name evidence="1" type="ORF">Q664_13000</name>
</gene>